<dbReference type="GO" id="GO:0016747">
    <property type="term" value="F:acyltransferase activity, transferring groups other than amino-acyl groups"/>
    <property type="evidence" value="ECO:0007669"/>
    <property type="project" value="InterPro"/>
</dbReference>
<dbReference type="InterPro" id="IPR000182">
    <property type="entry name" value="GNAT_dom"/>
</dbReference>
<proteinExistence type="predicted"/>
<dbReference type="Gene3D" id="3.40.630.30">
    <property type="match status" value="1"/>
</dbReference>
<dbReference type="KEGG" id="mtar:DF168_00655"/>
<dbReference type="Pfam" id="PF00583">
    <property type="entry name" value="Acetyltransf_1"/>
    <property type="match status" value="1"/>
</dbReference>
<reference evidence="2 3" key="1">
    <citation type="submission" date="2018-06" db="EMBL/GenBank/DDBJ databases">
        <title>Draft Genome Sequence of a Novel Marine Bacterium Related to the Verrucomicrobia.</title>
        <authorList>
            <person name="Vosseberg J."/>
            <person name="Martijn J."/>
            <person name="Ettema T.J.G."/>
        </authorList>
    </citation>
    <scope>NUCLEOTIDE SEQUENCE [LARGE SCALE GENOMIC DNA]</scope>
    <source>
        <strain evidence="2">TARA_B100001123</strain>
    </source>
</reference>
<sequence>MFKEISAFIGLEEWLVSKMGRSLKSGFFEFPGEAYPESLLAYRIGKMSMLRTTERLSDEVRNITNSLSEDELFSIFGSYELSRVTLPHGVSVFGPNFYYFGDARTFKPCKKEIAVLLSKEEVVRMGDSEIFWHCDWERSSANFGIIENNKLVALTTVWPLGGPVYEIGVDVAPKLGLCGLGRIVMSAACRWVLDREGLIFARSAQWNIPSVRLLRSMGLRYTLSDLTGNRGPFRVPPQPLGKPLPGDGEILDLYPVWAQNRDIIRVG</sequence>
<dbReference type="PROSITE" id="PS51186">
    <property type="entry name" value="GNAT"/>
    <property type="match status" value="1"/>
</dbReference>
<dbReference type="SUPFAM" id="SSF55729">
    <property type="entry name" value="Acyl-CoA N-acyltransferases (Nat)"/>
    <property type="match status" value="1"/>
</dbReference>
<dbReference type="Proteomes" id="UP000247465">
    <property type="component" value="Chromosome"/>
</dbReference>
<dbReference type="InterPro" id="IPR016181">
    <property type="entry name" value="Acyl_CoA_acyltransferase"/>
</dbReference>
<evidence type="ECO:0000259" key="1">
    <source>
        <dbReference type="PROSITE" id="PS51186"/>
    </source>
</evidence>
<evidence type="ECO:0000313" key="2">
    <source>
        <dbReference type="EMBL" id="AWT59465.1"/>
    </source>
</evidence>
<dbReference type="EMBL" id="CP029803">
    <property type="protein sequence ID" value="AWT59465.1"/>
    <property type="molecule type" value="Genomic_DNA"/>
</dbReference>
<feature type="domain" description="N-acetyltransferase" evidence="1">
    <location>
        <begin position="101"/>
        <end position="245"/>
    </location>
</feature>
<name>A0A2Z4ADK3_9BACT</name>
<gene>
    <name evidence="2" type="ORF">DF168_00655</name>
</gene>
<accession>A0A2Z4ADK3</accession>
<evidence type="ECO:0000313" key="3">
    <source>
        <dbReference type="Proteomes" id="UP000247465"/>
    </source>
</evidence>
<dbReference type="AlphaFoldDB" id="A0A2Z4ADK3"/>
<organism evidence="2 3">
    <name type="scientific">Candidatus Moanibacter tarae</name>
    <dbReference type="NCBI Taxonomy" id="2200854"/>
    <lineage>
        <taxon>Bacteria</taxon>
        <taxon>Pseudomonadati</taxon>
        <taxon>Verrucomicrobiota</taxon>
        <taxon>Opitutia</taxon>
        <taxon>Puniceicoccales</taxon>
        <taxon>Puniceicoccales incertae sedis</taxon>
        <taxon>Candidatus Moanibacter</taxon>
    </lineage>
</organism>
<protein>
    <recommendedName>
        <fullName evidence="1">N-acetyltransferase domain-containing protein</fullName>
    </recommendedName>
</protein>